<dbReference type="CDD" id="cd13959">
    <property type="entry name" value="PT_UbiA_COQ2"/>
    <property type="match status" value="1"/>
</dbReference>
<evidence type="ECO:0000256" key="8">
    <source>
        <dbReference type="HAMAP-Rule" id="MF_03189"/>
    </source>
</evidence>
<dbReference type="InterPro" id="IPR044878">
    <property type="entry name" value="UbiA_sf"/>
</dbReference>
<keyword evidence="4 8" id="KW-0808">Transferase</keyword>
<feature type="transmembrane region" description="Helical" evidence="8">
    <location>
        <begin position="115"/>
        <end position="136"/>
    </location>
</feature>
<keyword evidence="8" id="KW-0831">Ubiquinone biosynthesis</keyword>
<comment type="similarity">
    <text evidence="3 8">Belongs to the UbiA prenyltransferase family.</text>
</comment>
<keyword evidence="8" id="KW-0496">Mitochondrion</keyword>
<comment type="subcellular location">
    <subcellularLocation>
        <location evidence="2">Membrane</location>
        <topology evidence="2">Multi-pass membrane protein</topology>
    </subcellularLocation>
    <subcellularLocation>
        <location evidence="8">Mitochondrion inner membrane</location>
        <topology evidence="8">Multi-pass membrane protein</topology>
        <orientation evidence="8">Matrix side</orientation>
    </subcellularLocation>
</comment>
<organism evidence="9 10">
    <name type="scientific">Myxozyma melibiosi</name>
    <dbReference type="NCBI Taxonomy" id="54550"/>
    <lineage>
        <taxon>Eukaryota</taxon>
        <taxon>Fungi</taxon>
        <taxon>Dikarya</taxon>
        <taxon>Ascomycota</taxon>
        <taxon>Saccharomycotina</taxon>
        <taxon>Lipomycetes</taxon>
        <taxon>Lipomycetales</taxon>
        <taxon>Lipomycetaceae</taxon>
        <taxon>Myxozyma</taxon>
    </lineage>
</organism>
<keyword evidence="6 8" id="KW-1133">Transmembrane helix</keyword>
<comment type="caution">
    <text evidence="9">The sequence shown here is derived from an EMBL/GenBank/DDBJ whole genome shotgun (WGS) entry which is preliminary data.</text>
</comment>
<dbReference type="Pfam" id="PF01040">
    <property type="entry name" value="UbiA"/>
    <property type="match status" value="1"/>
</dbReference>
<comment type="function">
    <text evidence="8">Catalyzes the prenylation of para-hydroxybenzoate (PHB) with an all-trans polyprenyl group. Mediates the second step in the final reaction sequence of coenzyme Q (CoQ) biosynthesis, which is the condensation of the polyisoprenoid side chain with PHB, generating the first membrane-bound Q intermediate.</text>
</comment>
<comment type="catalytic activity">
    <reaction evidence="8">
        <text>an all-trans-polyprenyl diphosphate + 4-hydroxybenzoate = a 4-hydroxy-3-(all-trans-polyprenyl)benzoate + diphosphate</text>
        <dbReference type="Rhea" id="RHEA:44504"/>
        <dbReference type="Rhea" id="RHEA-COMP:9514"/>
        <dbReference type="Rhea" id="RHEA-COMP:9564"/>
        <dbReference type="ChEBI" id="CHEBI:17879"/>
        <dbReference type="ChEBI" id="CHEBI:33019"/>
        <dbReference type="ChEBI" id="CHEBI:58914"/>
        <dbReference type="ChEBI" id="CHEBI:78396"/>
        <dbReference type="EC" id="2.5.1.39"/>
    </reaction>
</comment>
<feature type="transmembrane region" description="Helical" evidence="8">
    <location>
        <begin position="236"/>
        <end position="254"/>
    </location>
</feature>
<dbReference type="InterPro" id="IPR000537">
    <property type="entry name" value="UbiA_prenyltransferase"/>
</dbReference>
<keyword evidence="7 8" id="KW-0472">Membrane</keyword>
<reference evidence="9 10" key="1">
    <citation type="submission" date="2024-03" db="EMBL/GenBank/DDBJ databases">
        <title>Genome-scale model development and genomic sequencing of the oleaginous clade Lipomyces.</title>
        <authorList>
            <consortium name="Lawrence Berkeley National Laboratory"/>
            <person name="Czajka J.J."/>
            <person name="Han Y."/>
            <person name="Kim J."/>
            <person name="Mondo S.J."/>
            <person name="Hofstad B.A."/>
            <person name="Robles A."/>
            <person name="Haridas S."/>
            <person name="Riley R."/>
            <person name="LaButti K."/>
            <person name="Pangilinan J."/>
            <person name="Andreopoulos W."/>
            <person name="Lipzen A."/>
            <person name="Yan J."/>
            <person name="Wang M."/>
            <person name="Ng V."/>
            <person name="Grigoriev I.V."/>
            <person name="Spatafora J.W."/>
            <person name="Magnuson J.K."/>
            <person name="Baker S.E."/>
            <person name="Pomraning K.R."/>
        </authorList>
    </citation>
    <scope>NUCLEOTIDE SEQUENCE [LARGE SCALE GENOMIC DNA]</scope>
    <source>
        <strain evidence="9 10">Phaff 52-87</strain>
    </source>
</reference>
<dbReference type="Gene3D" id="1.10.357.140">
    <property type="entry name" value="UbiA prenyltransferase"/>
    <property type="match status" value="1"/>
</dbReference>
<dbReference type="Gene3D" id="1.20.120.1780">
    <property type="entry name" value="UbiA prenyltransferase"/>
    <property type="match status" value="1"/>
</dbReference>
<evidence type="ECO:0000256" key="7">
    <source>
        <dbReference type="ARBA" id="ARBA00023136"/>
    </source>
</evidence>
<evidence type="ECO:0000256" key="6">
    <source>
        <dbReference type="ARBA" id="ARBA00022989"/>
    </source>
</evidence>
<comment type="pathway">
    <text evidence="8">Cofactor biosynthesis; ubiquinone biosynthesis.</text>
</comment>
<dbReference type="RefSeq" id="XP_064766881.1">
    <property type="nucleotide sequence ID" value="XM_064910505.1"/>
</dbReference>
<name>A0ABR1F3Z1_9ASCO</name>
<protein>
    <recommendedName>
        <fullName evidence="8">4-hydroxybenzoate polyprenyltransferase, mitochondrial</fullName>
        <shortName evidence="8">4-HB polyprenyltransferase</shortName>
        <ecNumber evidence="8">2.5.1.39</ecNumber>
    </recommendedName>
    <alternativeName>
        <fullName evidence="8">4-hydroxybenzoate hexaprenyltransferase</fullName>
    </alternativeName>
    <alternativeName>
        <fullName evidence="8">Para-hydroxybenzoate--polyprenyltransferase</fullName>
        <shortName evidence="8">PHB:PPT</shortName>
        <shortName evidence="8">PHB:polyprenyltransferase</shortName>
    </alternativeName>
</protein>
<evidence type="ECO:0000313" key="9">
    <source>
        <dbReference type="EMBL" id="KAK7203848.1"/>
    </source>
</evidence>
<evidence type="ECO:0000256" key="5">
    <source>
        <dbReference type="ARBA" id="ARBA00022692"/>
    </source>
</evidence>
<feature type="transmembrane region" description="Helical" evidence="8">
    <location>
        <begin position="210"/>
        <end position="230"/>
    </location>
</feature>
<evidence type="ECO:0000256" key="1">
    <source>
        <dbReference type="ARBA" id="ARBA00001946"/>
    </source>
</evidence>
<evidence type="ECO:0000313" key="10">
    <source>
        <dbReference type="Proteomes" id="UP001498771"/>
    </source>
</evidence>
<keyword evidence="8" id="KW-0414">Isoprene biosynthesis</keyword>
<dbReference type="PANTHER" id="PTHR11048">
    <property type="entry name" value="PRENYLTRANSFERASES"/>
    <property type="match status" value="1"/>
</dbReference>
<keyword evidence="10" id="KW-1185">Reference proteome</keyword>
<sequence>MIATGSARIASSRTTNNCAASGLVGKPSPALVLATSVLNSRQVSTTTTAPPPPAAPAPQTSWLLRNLPAKAVPYAQLIRIDKPVGTWLLYWPCTWGIAMAAAGAGASVMSTVWTLSLFGIGALVMRGVGCIANDFWDRDLDTKVIRTAGRPLAAGQLSVRQASVFLVSQLFLGLAVLLSLPLDCFLLGASSLGFVATYPLFKRFTYYPQLMLALTYNWGAMLGFPAMHVWDPPTMAALYGAGICWTLVYDTIYAHQDKRDDVKAGIKSTALAWGDKTKTVASVLTVVQLGLLASAGVTGSVAGPLFFSGLAWAAYRLGRMIYHVDLDDPADCWKWFVDNIKTGGVIFFAIASQYLYDLFVASGFM</sequence>
<dbReference type="Proteomes" id="UP001498771">
    <property type="component" value="Unassembled WGS sequence"/>
</dbReference>
<evidence type="ECO:0000256" key="4">
    <source>
        <dbReference type="ARBA" id="ARBA00022679"/>
    </source>
</evidence>
<dbReference type="PANTHER" id="PTHR11048:SF28">
    <property type="entry name" value="4-HYDROXYBENZOATE POLYPRENYLTRANSFERASE, MITOCHONDRIAL"/>
    <property type="match status" value="1"/>
</dbReference>
<dbReference type="EMBL" id="JBBJBU010000010">
    <property type="protein sequence ID" value="KAK7203848.1"/>
    <property type="molecule type" value="Genomic_DNA"/>
</dbReference>
<dbReference type="EC" id="2.5.1.39" evidence="8"/>
<dbReference type="PROSITE" id="PS00943">
    <property type="entry name" value="UBIA"/>
    <property type="match status" value="1"/>
</dbReference>
<evidence type="ECO:0000256" key="3">
    <source>
        <dbReference type="ARBA" id="ARBA00005985"/>
    </source>
</evidence>
<proteinExistence type="inferred from homology"/>
<dbReference type="InterPro" id="IPR030470">
    <property type="entry name" value="UbiA_prenylTrfase_CS"/>
</dbReference>
<keyword evidence="8" id="KW-0999">Mitochondrion inner membrane</keyword>
<comment type="cofactor">
    <cofactor evidence="1 8">
        <name>Mg(2+)</name>
        <dbReference type="ChEBI" id="CHEBI:18420"/>
    </cofactor>
</comment>
<feature type="transmembrane region" description="Helical" evidence="8">
    <location>
        <begin position="87"/>
        <end position="109"/>
    </location>
</feature>
<keyword evidence="5 8" id="KW-0812">Transmembrane</keyword>
<dbReference type="InterPro" id="IPR006370">
    <property type="entry name" value="HB_polyprenyltransferase-like"/>
</dbReference>
<gene>
    <name evidence="8" type="primary">COQ2</name>
    <name evidence="9" type="ORF">BZA70DRAFT_240566</name>
</gene>
<dbReference type="InterPro" id="IPR039653">
    <property type="entry name" value="Prenyltransferase"/>
</dbReference>
<dbReference type="NCBIfam" id="TIGR01474">
    <property type="entry name" value="ubiA_proteo"/>
    <property type="match status" value="1"/>
</dbReference>
<evidence type="ECO:0000256" key="2">
    <source>
        <dbReference type="ARBA" id="ARBA00004141"/>
    </source>
</evidence>
<dbReference type="HAMAP" id="MF_01635">
    <property type="entry name" value="UbiA"/>
    <property type="match status" value="1"/>
</dbReference>
<dbReference type="GeneID" id="90036017"/>
<accession>A0ABR1F3Z1</accession>